<feature type="coiled-coil region" evidence="1">
    <location>
        <begin position="69"/>
        <end position="126"/>
    </location>
</feature>
<dbReference type="AlphaFoldDB" id="A0A916W548"/>
<evidence type="ECO:0000313" key="2">
    <source>
        <dbReference type="EMBL" id="GGA66446.1"/>
    </source>
</evidence>
<accession>A0A916W548</accession>
<organism evidence="2 3">
    <name type="scientific">Edaphobacter acidisoli</name>
    <dbReference type="NCBI Taxonomy" id="2040573"/>
    <lineage>
        <taxon>Bacteria</taxon>
        <taxon>Pseudomonadati</taxon>
        <taxon>Acidobacteriota</taxon>
        <taxon>Terriglobia</taxon>
        <taxon>Terriglobales</taxon>
        <taxon>Acidobacteriaceae</taxon>
        <taxon>Edaphobacter</taxon>
    </lineage>
</organism>
<reference evidence="2" key="2">
    <citation type="submission" date="2020-09" db="EMBL/GenBank/DDBJ databases">
        <authorList>
            <person name="Sun Q."/>
            <person name="Zhou Y."/>
        </authorList>
    </citation>
    <scope>NUCLEOTIDE SEQUENCE</scope>
    <source>
        <strain evidence="2">CGMCC 1.15447</strain>
    </source>
</reference>
<name>A0A916W548_9BACT</name>
<dbReference type="Proteomes" id="UP000648801">
    <property type="component" value="Unassembled WGS sequence"/>
</dbReference>
<protein>
    <submittedName>
        <fullName evidence="2">Uncharacterized protein</fullName>
    </submittedName>
</protein>
<keyword evidence="3" id="KW-1185">Reference proteome</keyword>
<comment type="caution">
    <text evidence="2">The sequence shown here is derived from an EMBL/GenBank/DDBJ whole genome shotgun (WGS) entry which is preliminary data.</text>
</comment>
<gene>
    <name evidence="2" type="ORF">GCM10011507_17450</name>
</gene>
<sequence length="130" mass="14098">MPARMRDPAIKAGMTLASMLLFVFTTCVWAQTKPQIQPSTVSQHVSAPAKTTVADKQSTTAAAQLTPEQVQLQAQIDKLYQLAQDLKAAVAKSNKDTLSIDVIKKADAVEKSAKDLKDQMKSSQQTTNSH</sequence>
<keyword evidence="1" id="KW-0175">Coiled coil</keyword>
<dbReference type="EMBL" id="BMJB01000001">
    <property type="protein sequence ID" value="GGA66446.1"/>
    <property type="molecule type" value="Genomic_DNA"/>
</dbReference>
<reference evidence="2" key="1">
    <citation type="journal article" date="2014" name="Int. J. Syst. Evol. Microbiol.">
        <title>Complete genome sequence of Corynebacterium casei LMG S-19264T (=DSM 44701T), isolated from a smear-ripened cheese.</title>
        <authorList>
            <consortium name="US DOE Joint Genome Institute (JGI-PGF)"/>
            <person name="Walter F."/>
            <person name="Albersmeier A."/>
            <person name="Kalinowski J."/>
            <person name="Ruckert C."/>
        </authorList>
    </citation>
    <scope>NUCLEOTIDE SEQUENCE</scope>
    <source>
        <strain evidence="2">CGMCC 1.15447</strain>
    </source>
</reference>
<evidence type="ECO:0000256" key="1">
    <source>
        <dbReference type="SAM" id="Coils"/>
    </source>
</evidence>
<proteinExistence type="predicted"/>
<evidence type="ECO:0000313" key="3">
    <source>
        <dbReference type="Proteomes" id="UP000648801"/>
    </source>
</evidence>